<accession>A0A4S4LS42</accession>
<feature type="region of interest" description="Disordered" evidence="1">
    <location>
        <begin position="1"/>
        <end position="59"/>
    </location>
</feature>
<dbReference type="OrthoDB" id="3362817at2759"/>
<dbReference type="EMBL" id="SGPL01000223">
    <property type="protein sequence ID" value="THH15179.1"/>
    <property type="molecule type" value="Genomic_DNA"/>
</dbReference>
<dbReference type="AlphaFoldDB" id="A0A4S4LS42"/>
<evidence type="ECO:0000313" key="3">
    <source>
        <dbReference type="Proteomes" id="UP000310158"/>
    </source>
</evidence>
<dbReference type="Proteomes" id="UP000310158">
    <property type="component" value="Unassembled WGS sequence"/>
</dbReference>
<reference evidence="2 3" key="1">
    <citation type="submission" date="2019-02" db="EMBL/GenBank/DDBJ databases">
        <title>Genome sequencing of the rare red list fungi Bondarzewia mesenterica.</title>
        <authorList>
            <person name="Buettner E."/>
            <person name="Kellner H."/>
        </authorList>
    </citation>
    <scope>NUCLEOTIDE SEQUENCE [LARGE SCALE GENOMIC DNA]</scope>
    <source>
        <strain evidence="2 3">DSM 108281</strain>
    </source>
</reference>
<sequence length="690" mass="77466">MESSPYISEHTSETVTGALPSEGADTTSTPKNKHRSKKTKDKANNPPKKAQRKPLEPSKTEHYLQALQAQGLEPSLHDLERLKPKRQPHPETSEYADAYHKLVDAMCRSFSSDQLRKFTIQYDLPSKYTHLKRRKVQYAEAIIEQQWEWPCLKELERKQRDRTEIISQSFPLSQSHLFLLIGSDGSDLLQLSMRYNVHISLTQNPLALQVEGLRESLNGVQKHIKDLETMIIEETFQVPTRQPIRRDLVQRISRIAGAFVENLGTEGKIRVLAKEPKSLNGAKRLSMQAASELMNANPLLSYSPANVTEQTPLPILSAPITYALYPFLSPRSLPWLINTSGAFRWRRVGDWLGFDHSENIDVTGGLAGAKGSYITVHEKSVNLKKVLLDGLPPEPQANGQCKRLIKAYPGHLLFTSPSMGQRATLIPPLSGSWPYERLLKWVLDRKSRPSFIPSLPSPFLKTPPSEQKLTHRLIYRALPPADFAVTAKSRKVLHFELTLPQPKPVSHISDGPIDESVEGILDLSDSLECWKGLQTDVDVLMPDRQMDIRFSAMDTVTLVPGEEPSELQTYANELETFLNPFGPEMFQPNPPLALNYEGEEYVLSESVSVRQSKESVLSSPLDPSSSTIHAVTESLLDLESSQKFTVCLLSCDDYTLEESWSAFLRDCDTLTVAPAQKEAPLIDARNPGLL</sequence>
<keyword evidence="3" id="KW-1185">Reference proteome</keyword>
<feature type="compositionally biased region" description="Basic residues" evidence="1">
    <location>
        <begin position="31"/>
        <end position="40"/>
    </location>
</feature>
<protein>
    <submittedName>
        <fullName evidence="2">Uncharacterized protein</fullName>
    </submittedName>
</protein>
<evidence type="ECO:0000256" key="1">
    <source>
        <dbReference type="SAM" id="MobiDB-lite"/>
    </source>
</evidence>
<organism evidence="2 3">
    <name type="scientific">Bondarzewia mesenterica</name>
    <dbReference type="NCBI Taxonomy" id="1095465"/>
    <lineage>
        <taxon>Eukaryota</taxon>
        <taxon>Fungi</taxon>
        <taxon>Dikarya</taxon>
        <taxon>Basidiomycota</taxon>
        <taxon>Agaricomycotina</taxon>
        <taxon>Agaricomycetes</taxon>
        <taxon>Russulales</taxon>
        <taxon>Bondarzewiaceae</taxon>
        <taxon>Bondarzewia</taxon>
    </lineage>
</organism>
<proteinExistence type="predicted"/>
<name>A0A4S4LS42_9AGAM</name>
<comment type="caution">
    <text evidence="2">The sequence shown here is derived from an EMBL/GenBank/DDBJ whole genome shotgun (WGS) entry which is preliminary data.</text>
</comment>
<gene>
    <name evidence="2" type="ORF">EW146_g5258</name>
</gene>
<evidence type="ECO:0000313" key="2">
    <source>
        <dbReference type="EMBL" id="THH15179.1"/>
    </source>
</evidence>